<protein>
    <submittedName>
        <fullName evidence="2">Hypothetical_protein</fullName>
    </submittedName>
</protein>
<accession>A0AA86QQJ6</accession>
<reference evidence="2 3" key="2">
    <citation type="submission" date="2024-07" db="EMBL/GenBank/DDBJ databases">
        <authorList>
            <person name="Akdeniz Z."/>
        </authorList>
    </citation>
    <scope>NUCLEOTIDE SEQUENCE [LARGE SCALE GENOMIC DNA]</scope>
</reference>
<gene>
    <name evidence="2" type="ORF">HINF_LOCUS14281</name>
    <name evidence="1" type="ORF">HINF_LOCUS48792</name>
</gene>
<organism evidence="1">
    <name type="scientific">Hexamita inflata</name>
    <dbReference type="NCBI Taxonomy" id="28002"/>
    <lineage>
        <taxon>Eukaryota</taxon>
        <taxon>Metamonada</taxon>
        <taxon>Diplomonadida</taxon>
        <taxon>Hexamitidae</taxon>
        <taxon>Hexamitinae</taxon>
        <taxon>Hexamita</taxon>
    </lineage>
</organism>
<evidence type="ECO:0000313" key="2">
    <source>
        <dbReference type="EMBL" id="CAL5995829.1"/>
    </source>
</evidence>
<dbReference type="AlphaFoldDB" id="A0AA86QQJ6"/>
<keyword evidence="3" id="KW-1185">Reference proteome</keyword>
<comment type="caution">
    <text evidence="1">The sequence shown here is derived from an EMBL/GenBank/DDBJ whole genome shotgun (WGS) entry which is preliminary data.</text>
</comment>
<dbReference type="Proteomes" id="UP001642409">
    <property type="component" value="Unassembled WGS sequence"/>
</dbReference>
<proteinExistence type="predicted"/>
<dbReference type="EMBL" id="CAXDID020000033">
    <property type="protein sequence ID" value="CAL5995829.1"/>
    <property type="molecule type" value="Genomic_DNA"/>
</dbReference>
<evidence type="ECO:0000313" key="3">
    <source>
        <dbReference type="Proteomes" id="UP001642409"/>
    </source>
</evidence>
<dbReference type="EMBL" id="CATOUU010000937">
    <property type="protein sequence ID" value="CAI9961147.1"/>
    <property type="molecule type" value="Genomic_DNA"/>
</dbReference>
<reference evidence="1" key="1">
    <citation type="submission" date="2023-06" db="EMBL/GenBank/DDBJ databases">
        <authorList>
            <person name="Kurt Z."/>
        </authorList>
    </citation>
    <scope>NUCLEOTIDE SEQUENCE</scope>
</reference>
<evidence type="ECO:0000313" key="1">
    <source>
        <dbReference type="EMBL" id="CAI9961147.1"/>
    </source>
</evidence>
<name>A0AA86QQJ6_9EUKA</name>
<sequence length="100" mass="11387">MKIHMQQTNILPSITEIANEPVIANSTCKNSIQKEFSKINSNTCDLFWDESSRTNVLLKKIKIVNGHKNVKSIQIETNNDVNESKDEDIFDIFGDDVFSL</sequence>